<evidence type="ECO:0000256" key="1">
    <source>
        <dbReference type="ARBA" id="ARBA00022741"/>
    </source>
</evidence>
<dbReference type="GO" id="GO:0005524">
    <property type="term" value="F:ATP binding"/>
    <property type="evidence" value="ECO:0007669"/>
    <property type="project" value="UniProtKB-KW"/>
</dbReference>
<dbReference type="InterPro" id="IPR042197">
    <property type="entry name" value="Apaf_helical"/>
</dbReference>
<dbReference type="PANTHER" id="PTHR33463">
    <property type="entry name" value="NB-ARC DOMAIN-CONTAINING PROTEIN-RELATED"/>
    <property type="match status" value="1"/>
</dbReference>
<dbReference type="Gramene" id="Bo9g004310.1">
    <property type="protein sequence ID" value="Bo9g004310.1"/>
    <property type="gene ID" value="Bo9g004310"/>
</dbReference>
<evidence type="ECO:0000256" key="2">
    <source>
        <dbReference type="ARBA" id="ARBA00022821"/>
    </source>
</evidence>
<accession>A0A0D3DZX4</accession>
<name>A0A0D3DZX4_BRAOL</name>
<dbReference type="PRINTS" id="PR00364">
    <property type="entry name" value="DISEASERSIST"/>
</dbReference>
<reference evidence="5 6" key="1">
    <citation type="journal article" date="2014" name="Genome Biol.">
        <title>Transcriptome and methylome profiling reveals relics of genome dominance in the mesopolyploid Brassica oleracea.</title>
        <authorList>
            <person name="Parkin I.A."/>
            <person name="Koh C."/>
            <person name="Tang H."/>
            <person name="Robinson S.J."/>
            <person name="Kagale S."/>
            <person name="Clarke W.E."/>
            <person name="Town C.D."/>
            <person name="Nixon J."/>
            <person name="Krishnakumar V."/>
            <person name="Bidwell S.L."/>
            <person name="Denoeud F."/>
            <person name="Belcram H."/>
            <person name="Links M.G."/>
            <person name="Just J."/>
            <person name="Clarke C."/>
            <person name="Bender T."/>
            <person name="Huebert T."/>
            <person name="Mason A.S."/>
            <person name="Pires J.C."/>
            <person name="Barker G."/>
            <person name="Moore J."/>
            <person name="Walley P.G."/>
            <person name="Manoli S."/>
            <person name="Batley J."/>
            <person name="Edwards D."/>
            <person name="Nelson M.N."/>
            <person name="Wang X."/>
            <person name="Paterson A.H."/>
            <person name="King G."/>
            <person name="Bancroft I."/>
            <person name="Chalhoub B."/>
            <person name="Sharpe A.G."/>
        </authorList>
    </citation>
    <scope>NUCLEOTIDE SEQUENCE</scope>
    <source>
        <strain evidence="5 6">cv. TO1000</strain>
    </source>
</reference>
<evidence type="ECO:0000313" key="6">
    <source>
        <dbReference type="Proteomes" id="UP000032141"/>
    </source>
</evidence>
<proteinExistence type="predicted"/>
<dbReference type="HOGENOM" id="CLU_1613130_0_0_1"/>
<dbReference type="Gene3D" id="1.10.8.430">
    <property type="entry name" value="Helical domain of apoptotic protease-activating factors"/>
    <property type="match status" value="1"/>
</dbReference>
<dbReference type="InterPro" id="IPR050905">
    <property type="entry name" value="Plant_NBS-LRR"/>
</dbReference>
<keyword evidence="1" id="KW-0547">Nucleotide-binding</keyword>
<dbReference type="OMA" id="TRENECK"/>
<dbReference type="InterPro" id="IPR027417">
    <property type="entry name" value="P-loop_NTPase"/>
</dbReference>
<dbReference type="Proteomes" id="UP000032141">
    <property type="component" value="Chromosome C9"/>
</dbReference>
<protein>
    <recommendedName>
        <fullName evidence="4">NB-ARC domain-containing protein</fullName>
    </recommendedName>
</protein>
<evidence type="ECO:0000256" key="3">
    <source>
        <dbReference type="ARBA" id="ARBA00022840"/>
    </source>
</evidence>
<dbReference type="AlphaFoldDB" id="A0A0D3DZX4"/>
<dbReference type="EnsemblPlants" id="Bo9g004310.1">
    <property type="protein sequence ID" value="Bo9g004310.1"/>
    <property type="gene ID" value="Bo9g004310"/>
</dbReference>
<dbReference type="GO" id="GO:0006952">
    <property type="term" value="P:defense response"/>
    <property type="evidence" value="ECO:0007669"/>
    <property type="project" value="UniProtKB-KW"/>
</dbReference>
<organism evidence="5 6">
    <name type="scientific">Brassica oleracea var. oleracea</name>
    <dbReference type="NCBI Taxonomy" id="109376"/>
    <lineage>
        <taxon>Eukaryota</taxon>
        <taxon>Viridiplantae</taxon>
        <taxon>Streptophyta</taxon>
        <taxon>Embryophyta</taxon>
        <taxon>Tracheophyta</taxon>
        <taxon>Spermatophyta</taxon>
        <taxon>Magnoliopsida</taxon>
        <taxon>eudicotyledons</taxon>
        <taxon>Gunneridae</taxon>
        <taxon>Pentapetalae</taxon>
        <taxon>rosids</taxon>
        <taxon>malvids</taxon>
        <taxon>Brassicales</taxon>
        <taxon>Brassicaceae</taxon>
        <taxon>Brassiceae</taxon>
        <taxon>Brassica</taxon>
    </lineage>
</organism>
<keyword evidence="3" id="KW-0067">ATP-binding</keyword>
<keyword evidence="6" id="KW-1185">Reference proteome</keyword>
<dbReference type="PANTHER" id="PTHR33463:SF204">
    <property type="entry name" value="NB-ARC DOMAIN-CONTAINING PROTEIN"/>
    <property type="match status" value="1"/>
</dbReference>
<dbReference type="Gene3D" id="3.40.50.300">
    <property type="entry name" value="P-loop containing nucleotide triphosphate hydrolases"/>
    <property type="match status" value="1"/>
</dbReference>
<dbReference type="ExpressionAtlas" id="A0A0D3DZX4">
    <property type="expression patterns" value="baseline"/>
</dbReference>
<dbReference type="STRING" id="109376.A0A0D3DZX4"/>
<evidence type="ECO:0000259" key="4">
    <source>
        <dbReference type="Pfam" id="PF00931"/>
    </source>
</evidence>
<dbReference type="eggNOG" id="KOG4658">
    <property type="taxonomic scope" value="Eukaryota"/>
</dbReference>
<feature type="domain" description="NB-ARC" evidence="4">
    <location>
        <begin position="1"/>
        <end position="127"/>
    </location>
</feature>
<sequence length="165" mass="19020">MWITVSHGANTLKKVQDEIAKKLHLYDERRNKNEWTNKSESDKAAEKRYTQFLNGKRFVLMLDDIWEKVDLETVGVPEQTRENGCKVAFTTRSREVSLRMEDREPMEVKCLEPEEAWESFEKKVGVDNLARDSRIMELARKVAEKCSGLPLALIVIMGACSRGVD</sequence>
<reference evidence="5" key="2">
    <citation type="submission" date="2015-03" db="UniProtKB">
        <authorList>
            <consortium name="EnsemblPlants"/>
        </authorList>
    </citation>
    <scope>IDENTIFICATION</scope>
</reference>
<dbReference type="GO" id="GO:0043531">
    <property type="term" value="F:ADP binding"/>
    <property type="evidence" value="ECO:0007669"/>
    <property type="project" value="InterPro"/>
</dbReference>
<dbReference type="SUPFAM" id="SSF52540">
    <property type="entry name" value="P-loop containing nucleoside triphosphate hydrolases"/>
    <property type="match status" value="1"/>
</dbReference>
<evidence type="ECO:0000313" key="5">
    <source>
        <dbReference type="EnsemblPlants" id="Bo9g004310.1"/>
    </source>
</evidence>
<dbReference type="InterPro" id="IPR002182">
    <property type="entry name" value="NB-ARC"/>
</dbReference>
<keyword evidence="2" id="KW-0611">Plant defense</keyword>
<dbReference type="Pfam" id="PF00931">
    <property type="entry name" value="NB-ARC"/>
    <property type="match status" value="1"/>
</dbReference>